<dbReference type="EMBL" id="JADCNM010000002">
    <property type="protein sequence ID" value="KAG0494315.1"/>
    <property type="molecule type" value="Genomic_DNA"/>
</dbReference>
<evidence type="ECO:0000256" key="1">
    <source>
        <dbReference type="SAM" id="MobiDB-lite"/>
    </source>
</evidence>
<feature type="region of interest" description="Disordered" evidence="1">
    <location>
        <begin position="109"/>
        <end position="136"/>
    </location>
</feature>
<accession>A0A835RL49</accession>
<dbReference type="Proteomes" id="UP000639772">
    <property type="component" value="Unassembled WGS sequence"/>
</dbReference>
<feature type="chain" id="PRO_5032544708" evidence="3">
    <location>
        <begin position="18"/>
        <end position="243"/>
    </location>
</feature>
<organism evidence="4 5">
    <name type="scientific">Vanilla planifolia</name>
    <name type="common">Vanilla</name>
    <dbReference type="NCBI Taxonomy" id="51239"/>
    <lineage>
        <taxon>Eukaryota</taxon>
        <taxon>Viridiplantae</taxon>
        <taxon>Streptophyta</taxon>
        <taxon>Embryophyta</taxon>
        <taxon>Tracheophyta</taxon>
        <taxon>Spermatophyta</taxon>
        <taxon>Magnoliopsida</taxon>
        <taxon>Liliopsida</taxon>
        <taxon>Asparagales</taxon>
        <taxon>Orchidaceae</taxon>
        <taxon>Vanilloideae</taxon>
        <taxon>Vanilleae</taxon>
        <taxon>Vanilla</taxon>
    </lineage>
</organism>
<evidence type="ECO:0000313" key="4">
    <source>
        <dbReference type="EMBL" id="KAG0494315.1"/>
    </source>
</evidence>
<dbReference type="OrthoDB" id="2013891at2759"/>
<evidence type="ECO:0000313" key="5">
    <source>
        <dbReference type="Proteomes" id="UP000639772"/>
    </source>
</evidence>
<keyword evidence="3" id="KW-0732">Signal</keyword>
<sequence>MSRPSVLLRFALQLCGSWLPSLPTEENIVETKTGGEPMASSLTSHHLSSVLLSVVKHCHVKRFGLRKLIVLKHLVHCTRVKSSRNHVCLKPGASHHRFIVSAITESSTDSSRRSDEKIPSWAKPGSDETPPWARGEGNEIASQPVFEIPYIAYLLASAITAIAAVGSIFEYINQRPVFGIVNPDSIFYTPLLAFFTFTGLPTSAFLWLRSVQAANKEAEEQDQRDGYRFLVSDKAQASIDHMG</sequence>
<keyword evidence="2" id="KW-1133">Transmembrane helix</keyword>
<feature type="transmembrane region" description="Helical" evidence="2">
    <location>
        <begin position="150"/>
        <end position="173"/>
    </location>
</feature>
<reference evidence="4 5" key="1">
    <citation type="journal article" date="2020" name="Nat. Food">
        <title>A phased Vanilla planifolia genome enables genetic improvement of flavour and production.</title>
        <authorList>
            <person name="Hasing T."/>
            <person name="Tang H."/>
            <person name="Brym M."/>
            <person name="Khazi F."/>
            <person name="Huang T."/>
            <person name="Chambers A.H."/>
        </authorList>
    </citation>
    <scope>NUCLEOTIDE SEQUENCE [LARGE SCALE GENOMIC DNA]</scope>
    <source>
        <tissue evidence="4">Leaf</tissue>
    </source>
</reference>
<feature type="transmembrane region" description="Helical" evidence="2">
    <location>
        <begin position="185"/>
        <end position="208"/>
    </location>
</feature>
<protein>
    <submittedName>
        <fullName evidence="4">Uncharacterized protein</fullName>
    </submittedName>
</protein>
<name>A0A835RL49_VANPL</name>
<evidence type="ECO:0000256" key="2">
    <source>
        <dbReference type="SAM" id="Phobius"/>
    </source>
</evidence>
<feature type="signal peptide" evidence="3">
    <location>
        <begin position="1"/>
        <end position="17"/>
    </location>
</feature>
<gene>
    <name evidence="4" type="ORF">HPP92_005309</name>
</gene>
<dbReference type="PANTHER" id="PTHR36042">
    <property type="entry name" value="OS05G0490900 PROTEIN"/>
    <property type="match status" value="1"/>
</dbReference>
<dbReference type="PANTHER" id="PTHR36042:SF1">
    <property type="entry name" value="OS05G0490900 PROTEIN"/>
    <property type="match status" value="1"/>
</dbReference>
<comment type="caution">
    <text evidence="4">The sequence shown here is derived from an EMBL/GenBank/DDBJ whole genome shotgun (WGS) entry which is preliminary data.</text>
</comment>
<keyword evidence="2" id="KW-0812">Transmembrane</keyword>
<dbReference type="AlphaFoldDB" id="A0A835RL49"/>
<proteinExistence type="predicted"/>
<evidence type="ECO:0000256" key="3">
    <source>
        <dbReference type="SAM" id="SignalP"/>
    </source>
</evidence>
<keyword evidence="2" id="KW-0472">Membrane</keyword>